<dbReference type="InterPro" id="IPR051062">
    <property type="entry name" value="Topoisomerase_IB"/>
</dbReference>
<dbReference type="InterPro" id="IPR013034">
    <property type="entry name" value="DNA_topo_DNA_db_N_dom1"/>
</dbReference>
<dbReference type="GO" id="GO:0000785">
    <property type="term" value="C:chromatin"/>
    <property type="evidence" value="ECO:0007669"/>
    <property type="project" value="EnsemblFungi"/>
</dbReference>
<feature type="domain" description="DNA topoisomerase I eukaryotic-type" evidence="10">
    <location>
        <begin position="450"/>
        <end position="901"/>
    </location>
</feature>
<feature type="active site" description="O-(3'-phospho-DNA)-tyrosine intermediate" evidence="6">
    <location>
        <position position="887"/>
    </location>
</feature>
<organism evidence="11 12">
    <name type="scientific">Neolecta irregularis (strain DAH-3)</name>
    <dbReference type="NCBI Taxonomy" id="1198029"/>
    <lineage>
        <taxon>Eukaryota</taxon>
        <taxon>Fungi</taxon>
        <taxon>Dikarya</taxon>
        <taxon>Ascomycota</taxon>
        <taxon>Taphrinomycotina</taxon>
        <taxon>Neolectales</taxon>
        <taxon>Neolectaceae</taxon>
        <taxon>Neolecta</taxon>
    </lineage>
</organism>
<feature type="compositionally biased region" description="Basic and acidic residues" evidence="9">
    <location>
        <begin position="172"/>
        <end position="193"/>
    </location>
</feature>
<evidence type="ECO:0000256" key="6">
    <source>
        <dbReference type="PROSITE-ProRule" id="PRU01382"/>
    </source>
</evidence>
<dbReference type="InterPro" id="IPR001631">
    <property type="entry name" value="TopoI"/>
</dbReference>
<evidence type="ECO:0000256" key="5">
    <source>
        <dbReference type="ARBA" id="ARBA00023235"/>
    </source>
</evidence>
<keyword evidence="8" id="KW-0175">Coiled coil</keyword>
<evidence type="ECO:0000256" key="1">
    <source>
        <dbReference type="ARBA" id="ARBA00000213"/>
    </source>
</evidence>
<feature type="compositionally biased region" description="Basic and acidic residues" evidence="9">
    <location>
        <begin position="130"/>
        <end position="144"/>
    </location>
</feature>
<dbReference type="InterPro" id="IPR014727">
    <property type="entry name" value="TopoI_cat_a/b-sub_euk"/>
</dbReference>
<keyword evidence="4 6" id="KW-0238">DNA-binding</keyword>
<dbReference type="InterPro" id="IPR018521">
    <property type="entry name" value="TopoIB_AS"/>
</dbReference>
<feature type="region of interest" description="Disordered" evidence="9">
    <location>
        <begin position="1"/>
        <end position="295"/>
    </location>
</feature>
<evidence type="ECO:0000256" key="9">
    <source>
        <dbReference type="SAM" id="MobiDB-lite"/>
    </source>
</evidence>
<feature type="compositionally biased region" description="Polar residues" evidence="9">
    <location>
        <begin position="15"/>
        <end position="30"/>
    </location>
</feature>
<dbReference type="InterPro" id="IPR008336">
    <property type="entry name" value="TopoI_DNA-bd_euk"/>
</dbReference>
<reference evidence="11 12" key="1">
    <citation type="submission" date="2016-04" db="EMBL/GenBank/DDBJ databases">
        <title>Evolutionary innovation and constraint leading to complex multicellularity in the Ascomycota.</title>
        <authorList>
            <person name="Cisse O."/>
            <person name="Nguyen A."/>
            <person name="Hewitt D.A."/>
            <person name="Jedd G."/>
            <person name="Stajich J.E."/>
        </authorList>
    </citation>
    <scope>NUCLEOTIDE SEQUENCE [LARGE SCALE GENOMIC DNA]</scope>
    <source>
        <strain evidence="11 12">DAH-3</strain>
    </source>
</reference>
<dbReference type="PROSITE" id="PS52038">
    <property type="entry name" value="TOPO_IB_2"/>
    <property type="match status" value="1"/>
</dbReference>
<dbReference type="CDD" id="cd03488">
    <property type="entry name" value="Topoisomer_IB_N_htopoI_like"/>
    <property type="match status" value="1"/>
</dbReference>
<feature type="coiled-coil region" evidence="8">
    <location>
        <begin position="780"/>
        <end position="868"/>
    </location>
</feature>
<dbReference type="SUPFAM" id="SSF56741">
    <property type="entry name" value="Eukaryotic DNA topoisomerase I, N-terminal DNA-binding fragment"/>
    <property type="match status" value="1"/>
</dbReference>
<dbReference type="PRINTS" id="PR00416">
    <property type="entry name" value="EUTPISMRASEI"/>
</dbReference>
<sequence>MSSADEEIPPYLDESGSSLPPSQKVHSNSRITKEEDAQMDREQSPVLNGYEHTIRIGPKRTHGGSPAGHRQDSDQDKPLASQPSINGVKRPIDSDSEEEIPLSKRSLKRRKKVDQRMKITDIPSKPQPSSKEKKPPAKRLKVEVQQEDAQSLSDRSDEDVPLSKKHNKRKKIESNNDHFEDSSASQGKKESLSVKKKFITKNTESRDKPVAKIKKAVAAVKKEDSDSDDDKPLTKRFPTKSRKKEDDKSPVKKRVKTKSNNQGSETPVKEEKKTKTEGGDEDVTNKEEEEEYKWWEADQGDGTQKWTTLEHNGVLFPPPYEPLPKDIKMKYDSQPVTLEPEAEEVAGFFGAMLASQHVENPKFVANFFDDFLDILKKHKPSIPIKKFEKCDFRPMFDYFEIKREEKKQASKEEKKAIKEEKEKLEEQYKFCMLDSRKEQVGNFRIEPPGLFRGRGDHPKTGRLKTRVMPEQISINIGQDATVPEPPPGHSWGEVRHDNTVTWLATWNENINNNTKYVFLAAGSSLKGQSDMKKFEKARMLKDHIDQIRKDYTNELKDEVMQTRQRATAMYLIDRFALRAGNEKGEDEADTVGCCSLKFQHVTLKPPNIVIFDFLGKDSIRYYNEVSVDPQVFKNLKIFKKPPKTENDLLFDRLNTTMLNKHLQNYMSGLTAKVFRTYNASWTFQNELVNTPADASVAEKILAYNRANRQVAILCNHQRSVSKAHGAQMEKLQEKVRGMKYQRVRLQRMIMSLDSKLLKKQPELDEYPSDIEDSWIAKHQSSLIEKEREKIQKKIEKENENETGKAGGGHHFLSESEISERFQILEEMKQEFEEENKTRRVEPKKAATVEKLEQQIVKLDQRIEAAKLQAQDREEGKETALGTSKLNYLDPRLTIAWCRKYQVPIEKLFAKTLRDKFKWALVADEDWKF</sequence>
<evidence type="ECO:0000256" key="2">
    <source>
        <dbReference type="ARBA" id="ARBA00006645"/>
    </source>
</evidence>
<dbReference type="SUPFAM" id="SSF56349">
    <property type="entry name" value="DNA breaking-rejoining enzymes"/>
    <property type="match status" value="1"/>
</dbReference>
<dbReference type="GO" id="GO:0007059">
    <property type="term" value="P:chromosome segregation"/>
    <property type="evidence" value="ECO:0007669"/>
    <property type="project" value="TreeGrafter"/>
</dbReference>
<dbReference type="PANTHER" id="PTHR10290">
    <property type="entry name" value="DNA TOPOISOMERASE I"/>
    <property type="match status" value="1"/>
</dbReference>
<keyword evidence="5 6" id="KW-0413">Isomerase</keyword>
<keyword evidence="3 6" id="KW-0799">Topoisomerase</keyword>
<dbReference type="SMART" id="SM00435">
    <property type="entry name" value="TOPEUc"/>
    <property type="match status" value="1"/>
</dbReference>
<evidence type="ECO:0000259" key="10">
    <source>
        <dbReference type="SMART" id="SM00435"/>
    </source>
</evidence>
<accession>A0A1U7LQ83</accession>
<dbReference type="InterPro" id="IPR025834">
    <property type="entry name" value="TopoI_C_dom"/>
</dbReference>
<proteinExistence type="inferred from homology"/>
<dbReference type="InterPro" id="IPR013500">
    <property type="entry name" value="TopoI_cat_euk"/>
</dbReference>
<dbReference type="Pfam" id="PF02919">
    <property type="entry name" value="Topoisom_I_N"/>
    <property type="match status" value="1"/>
</dbReference>
<dbReference type="GO" id="GO:0006265">
    <property type="term" value="P:DNA topological change"/>
    <property type="evidence" value="ECO:0007669"/>
    <property type="project" value="UniProtKB-UniRule"/>
</dbReference>
<dbReference type="GO" id="GO:0005829">
    <property type="term" value="C:cytosol"/>
    <property type="evidence" value="ECO:0007669"/>
    <property type="project" value="EnsemblFungi"/>
</dbReference>
<dbReference type="FunFam" id="2.170.11.10:FF:000001">
    <property type="entry name" value="DNA topoisomerase I"/>
    <property type="match status" value="1"/>
</dbReference>
<evidence type="ECO:0000256" key="3">
    <source>
        <dbReference type="ARBA" id="ARBA00023029"/>
    </source>
</evidence>
<dbReference type="CDD" id="cd00659">
    <property type="entry name" value="Topo_IB_C"/>
    <property type="match status" value="1"/>
</dbReference>
<feature type="coiled-coil region" evidence="8">
    <location>
        <begin position="401"/>
        <end position="434"/>
    </location>
</feature>
<dbReference type="GO" id="GO:0005730">
    <property type="term" value="C:nucleolus"/>
    <property type="evidence" value="ECO:0007669"/>
    <property type="project" value="TreeGrafter"/>
</dbReference>
<dbReference type="GO" id="GO:0006338">
    <property type="term" value="P:chromatin remodeling"/>
    <property type="evidence" value="ECO:0007669"/>
    <property type="project" value="UniProtKB-ARBA"/>
</dbReference>
<dbReference type="InterPro" id="IPR013030">
    <property type="entry name" value="DNA_topo_DNA_db_N_dom2"/>
</dbReference>
<dbReference type="Pfam" id="PF01028">
    <property type="entry name" value="Topoisom_I"/>
    <property type="match status" value="1"/>
</dbReference>
<dbReference type="Gene3D" id="2.170.11.10">
    <property type="entry name" value="DNA Topoisomerase I, domain 2"/>
    <property type="match status" value="1"/>
</dbReference>
<feature type="compositionally biased region" description="Basic and acidic residues" evidence="9">
    <location>
        <begin position="31"/>
        <end position="43"/>
    </location>
</feature>
<gene>
    <name evidence="11" type="ORF">NEOLI_004459</name>
</gene>
<feature type="compositionally biased region" description="Basic and acidic residues" evidence="9">
    <location>
        <begin position="267"/>
        <end position="295"/>
    </location>
</feature>
<comment type="catalytic activity">
    <reaction evidence="1 6 7">
        <text>ATP-independent breakage of single-stranded DNA, followed by passage and rejoining.</text>
        <dbReference type="EC" id="5.6.2.1"/>
    </reaction>
</comment>
<dbReference type="EC" id="5.6.2.1" evidence="7"/>
<dbReference type="InterPro" id="IPR014711">
    <property type="entry name" value="TopoI_cat_a-hlx-sub_euk"/>
</dbReference>
<evidence type="ECO:0000256" key="8">
    <source>
        <dbReference type="SAM" id="Coils"/>
    </source>
</evidence>
<dbReference type="InterPro" id="IPR011010">
    <property type="entry name" value="DNA_brk_join_enz"/>
</dbReference>
<dbReference type="OMA" id="HRWKEVK"/>
<dbReference type="FunFam" id="1.10.10.41:FF:000001">
    <property type="entry name" value="DNA topoisomerase I"/>
    <property type="match status" value="1"/>
</dbReference>
<dbReference type="GO" id="GO:0006260">
    <property type="term" value="P:DNA replication"/>
    <property type="evidence" value="ECO:0007669"/>
    <property type="project" value="TreeGrafter"/>
</dbReference>
<dbReference type="InterPro" id="IPR048045">
    <property type="entry name" value="Topoisomer_I_DNA-bd"/>
</dbReference>
<dbReference type="Gene3D" id="1.10.132.10">
    <property type="match status" value="1"/>
</dbReference>
<evidence type="ECO:0000256" key="7">
    <source>
        <dbReference type="RuleBase" id="RU365101"/>
    </source>
</evidence>
<dbReference type="Pfam" id="PF14370">
    <property type="entry name" value="Topo_C_assoc"/>
    <property type="match status" value="1"/>
</dbReference>
<dbReference type="Proteomes" id="UP000186594">
    <property type="component" value="Unassembled WGS sequence"/>
</dbReference>
<dbReference type="InterPro" id="IPR013499">
    <property type="entry name" value="TopoI_euk"/>
</dbReference>
<dbReference type="EMBL" id="LXFE01000614">
    <property type="protein sequence ID" value="OLL24804.1"/>
    <property type="molecule type" value="Genomic_DNA"/>
</dbReference>
<evidence type="ECO:0000313" key="11">
    <source>
        <dbReference type="EMBL" id="OLL24804.1"/>
    </source>
</evidence>
<dbReference type="FunFam" id="3.90.15.10:FF:000002">
    <property type="entry name" value="DNA topoisomerase I"/>
    <property type="match status" value="1"/>
</dbReference>
<dbReference type="OrthoDB" id="47179at2759"/>
<evidence type="ECO:0000313" key="12">
    <source>
        <dbReference type="Proteomes" id="UP000186594"/>
    </source>
</evidence>
<dbReference type="InterPro" id="IPR036202">
    <property type="entry name" value="TopoI_DNA-bd_euk_N_sf"/>
</dbReference>
<comment type="function">
    <text evidence="7">Releases the supercoiling and torsional tension of DNA introduced during the DNA replication and transcription by transiently cleaving and rejoining one strand of the DNA duplex. Introduces a single-strand break via transesterification at the specific target site 5'-[CT]CCTTp site in duplex DNA. The scissile phosphodiester is attacked by the catalytic tyrosine of the enzyme, resulting in the formation of a DNA-(3'-phosphotyrosyl)-enzyme intermediate and the expulsion of a 5'-OH DNA strand. The free DNA strand then undergoes passage around the unbroken strand thus removing DNA supercoils. Finally, in the religation step, the DNA 5'-OH attacks the covalent intermediate to expel the active-site tyrosine and restore the DNA phosphodiester backbone.</text>
</comment>
<dbReference type="Gene3D" id="3.90.15.10">
    <property type="entry name" value="Topoisomerase I, Chain A, domain 3"/>
    <property type="match status" value="1"/>
</dbReference>
<evidence type="ECO:0000256" key="4">
    <source>
        <dbReference type="ARBA" id="ARBA00023125"/>
    </source>
</evidence>
<keyword evidence="12" id="KW-1185">Reference proteome</keyword>
<comment type="similarity">
    <text evidence="2 6 7">Belongs to the type IB topoisomerase family.</text>
</comment>
<dbReference type="PROSITE" id="PS00176">
    <property type="entry name" value="TOPO_IB_1"/>
    <property type="match status" value="1"/>
</dbReference>
<dbReference type="AlphaFoldDB" id="A0A1U7LQ83"/>
<dbReference type="GO" id="GO:0003917">
    <property type="term" value="F:DNA topoisomerase type I (single strand cut, ATP-independent) activity"/>
    <property type="evidence" value="ECO:0007669"/>
    <property type="project" value="UniProtKB-UniRule"/>
</dbReference>
<dbReference type="GO" id="GO:0003677">
    <property type="term" value="F:DNA binding"/>
    <property type="evidence" value="ECO:0007669"/>
    <property type="project" value="UniProtKB-UniRule"/>
</dbReference>
<comment type="caution">
    <text evidence="11">The sequence shown here is derived from an EMBL/GenBank/DDBJ whole genome shotgun (WGS) entry which is preliminary data.</text>
</comment>
<protein>
    <recommendedName>
        <fullName evidence="7">DNA topoisomerase I</fullName>
        <ecNumber evidence="7">5.6.2.1</ecNumber>
    </recommendedName>
    <alternativeName>
        <fullName evidence="7">DNA topoisomerase 1</fullName>
    </alternativeName>
</protein>
<dbReference type="STRING" id="1198029.A0A1U7LQ83"/>
<dbReference type="PANTHER" id="PTHR10290:SF3">
    <property type="entry name" value="DNA TOPOISOMERASE 1"/>
    <property type="match status" value="1"/>
</dbReference>
<dbReference type="Gene3D" id="1.10.10.41">
    <property type="entry name" value="Yeast DNA topoisomerase - domain 1"/>
    <property type="match status" value="1"/>
</dbReference>
<name>A0A1U7LQ83_NEOID</name>